<dbReference type="KEGG" id="spu:578726"/>
<comment type="similarity">
    <text evidence="2">Belongs to the apolipoprotein O/MICOS complex subunit Mic27 family.</text>
</comment>
<comment type="subcellular location">
    <subcellularLocation>
        <location evidence="7">Mitochondrion inner membrane</location>
    </subcellularLocation>
    <subcellularLocation>
        <location evidence="1">Mitochondrion membrane</location>
    </subcellularLocation>
</comment>
<comment type="function">
    <text evidence="7">Component of the MICOS complex, a large protein complex of the mitochondrial inner membrane that plays crucial roles in the maintenance of crista junctions, inner membrane architecture, and formation of contact sites to the outer membrane.</text>
</comment>
<sequence length="247" mass="26927">MSRQVFVALRYGSMPMLGLGLLQVKAGENTVGGEDMTPVTCLVKPKDLPVYSEPEQTEYQLIPEGPSALRDMVGTVREQIWRFSDTFNGAISFTQRTYKSAEQTTQSVVKFIKTEEGFYPRAGVISIAGLAGLVLARKGGFFRKVLYSGGLMTATASLCYPYQAVKIGKAEIEWVQTKAADLYKGATSTPAVEKVAATEAKTEEDTKAETSSSEESAEKVEESKSGTSLEDHGQSKPEDKDMYTTRS</sequence>
<keyword evidence="3" id="KW-0812">Transmembrane</keyword>
<reference evidence="10" key="1">
    <citation type="submission" date="2015-02" db="EMBL/GenBank/DDBJ databases">
        <title>Genome sequencing for Strongylocentrotus purpuratus.</title>
        <authorList>
            <person name="Murali S."/>
            <person name="Liu Y."/>
            <person name="Vee V."/>
            <person name="English A."/>
            <person name="Wang M."/>
            <person name="Skinner E."/>
            <person name="Han Y."/>
            <person name="Muzny D.M."/>
            <person name="Worley K.C."/>
            <person name="Gibbs R.A."/>
        </authorList>
    </citation>
    <scope>NUCLEOTIDE SEQUENCE</scope>
</reference>
<evidence type="ECO:0000256" key="6">
    <source>
        <dbReference type="ARBA" id="ARBA00023136"/>
    </source>
</evidence>
<evidence type="ECO:0000256" key="2">
    <source>
        <dbReference type="ARBA" id="ARBA00010904"/>
    </source>
</evidence>
<keyword evidence="5 7" id="KW-0496">Mitochondrion</keyword>
<dbReference type="OrthoDB" id="5973346at2759"/>
<reference evidence="9" key="2">
    <citation type="submission" date="2021-01" db="UniProtKB">
        <authorList>
            <consortium name="EnsemblMetazoa"/>
        </authorList>
    </citation>
    <scope>IDENTIFICATION</scope>
</reference>
<accession>A0A7M7RAW4</accession>
<keyword evidence="4" id="KW-1133">Transmembrane helix</keyword>
<evidence type="ECO:0000256" key="7">
    <source>
        <dbReference type="RuleBase" id="RU363021"/>
    </source>
</evidence>
<evidence type="ECO:0000256" key="4">
    <source>
        <dbReference type="ARBA" id="ARBA00022989"/>
    </source>
</evidence>
<evidence type="ECO:0000256" key="1">
    <source>
        <dbReference type="ARBA" id="ARBA00004325"/>
    </source>
</evidence>
<dbReference type="EnsemblMetazoa" id="XM_778881">
    <property type="protein sequence ID" value="XP_783974"/>
    <property type="gene ID" value="LOC578726"/>
</dbReference>
<feature type="compositionally biased region" description="Basic and acidic residues" evidence="8">
    <location>
        <begin position="216"/>
        <end position="247"/>
    </location>
</feature>
<evidence type="ECO:0000313" key="9">
    <source>
        <dbReference type="EnsemblMetazoa" id="XP_783974"/>
    </source>
</evidence>
<comment type="subunit">
    <text evidence="7">Component of the mitochondrial contact site and cristae organizing system (MICOS) complex.</text>
</comment>
<dbReference type="Proteomes" id="UP000007110">
    <property type="component" value="Unassembled WGS sequence"/>
</dbReference>
<dbReference type="InterPro" id="IPR033182">
    <property type="entry name" value="MIC26/MIC27_animal"/>
</dbReference>
<dbReference type="InterPro" id="IPR019166">
    <property type="entry name" value="MIC26/MIC27"/>
</dbReference>
<dbReference type="AlphaFoldDB" id="A0A7M7RAW4"/>
<dbReference type="Pfam" id="PF09769">
    <property type="entry name" value="ApoO"/>
    <property type="match status" value="1"/>
</dbReference>
<keyword evidence="7" id="KW-0999">Mitochondrion inner membrane</keyword>
<keyword evidence="6" id="KW-0472">Membrane</keyword>
<dbReference type="RefSeq" id="XP_783974.2">
    <property type="nucleotide sequence ID" value="XM_778881.5"/>
</dbReference>
<dbReference type="OMA" id="MEANCCK"/>
<dbReference type="GeneID" id="578726"/>
<dbReference type="GO" id="GO:0042407">
    <property type="term" value="P:cristae formation"/>
    <property type="evidence" value="ECO:0000318"/>
    <property type="project" value="GO_Central"/>
</dbReference>
<protein>
    <recommendedName>
        <fullName evidence="7">MICOS complex subunit</fullName>
    </recommendedName>
</protein>
<evidence type="ECO:0000256" key="8">
    <source>
        <dbReference type="SAM" id="MobiDB-lite"/>
    </source>
</evidence>
<organism evidence="9 10">
    <name type="scientific">Strongylocentrotus purpuratus</name>
    <name type="common">Purple sea urchin</name>
    <dbReference type="NCBI Taxonomy" id="7668"/>
    <lineage>
        <taxon>Eukaryota</taxon>
        <taxon>Metazoa</taxon>
        <taxon>Echinodermata</taxon>
        <taxon>Eleutherozoa</taxon>
        <taxon>Echinozoa</taxon>
        <taxon>Echinoidea</taxon>
        <taxon>Euechinoidea</taxon>
        <taxon>Echinacea</taxon>
        <taxon>Camarodonta</taxon>
        <taxon>Echinidea</taxon>
        <taxon>Strongylocentrotidae</taxon>
        <taxon>Strongylocentrotus</taxon>
    </lineage>
</organism>
<evidence type="ECO:0000313" key="10">
    <source>
        <dbReference type="Proteomes" id="UP000007110"/>
    </source>
</evidence>
<dbReference type="GO" id="GO:0061617">
    <property type="term" value="C:MICOS complex"/>
    <property type="evidence" value="ECO:0000318"/>
    <property type="project" value="GO_Central"/>
</dbReference>
<evidence type="ECO:0000256" key="3">
    <source>
        <dbReference type="ARBA" id="ARBA00022692"/>
    </source>
</evidence>
<proteinExistence type="inferred from homology"/>
<dbReference type="PANTHER" id="PTHR14564">
    <property type="entry name" value="MICOS COMPLEX SUBUNIT MIC26 / MIC27 FAMILY MEMBER"/>
    <property type="match status" value="1"/>
</dbReference>
<dbReference type="FunCoup" id="A0A7M7RAW4">
    <property type="interactions" value="574"/>
</dbReference>
<keyword evidence="10" id="KW-1185">Reference proteome</keyword>
<feature type="region of interest" description="Disordered" evidence="8">
    <location>
        <begin position="194"/>
        <end position="247"/>
    </location>
</feature>
<dbReference type="InParanoid" id="A0A7M7RAW4"/>
<name>A0A7M7RAW4_STRPU</name>
<evidence type="ECO:0000256" key="5">
    <source>
        <dbReference type="ARBA" id="ARBA00023128"/>
    </source>
</evidence>